<dbReference type="AlphaFoldDB" id="A0A6J4TZ95"/>
<feature type="compositionally biased region" description="Gly residues" evidence="1">
    <location>
        <begin position="32"/>
        <end position="41"/>
    </location>
</feature>
<proteinExistence type="predicted"/>
<feature type="region of interest" description="Disordered" evidence="1">
    <location>
        <begin position="1"/>
        <end position="41"/>
    </location>
</feature>
<feature type="compositionally biased region" description="Basic and acidic residues" evidence="1">
    <location>
        <begin position="1"/>
        <end position="14"/>
    </location>
</feature>
<evidence type="ECO:0000313" key="2">
    <source>
        <dbReference type="EMBL" id="CAA9535783.1"/>
    </source>
</evidence>
<reference evidence="2" key="1">
    <citation type="submission" date="2020-02" db="EMBL/GenBank/DDBJ databases">
        <authorList>
            <person name="Meier V. D."/>
        </authorList>
    </citation>
    <scope>NUCLEOTIDE SEQUENCE</scope>
    <source>
        <strain evidence="2">AVDCRST_MAG49</strain>
    </source>
</reference>
<sequence>MGTQERERHRDRVGRAGFGLHPRSRRRSGRPNGSGGDAESG</sequence>
<evidence type="ECO:0000256" key="1">
    <source>
        <dbReference type="SAM" id="MobiDB-lite"/>
    </source>
</evidence>
<accession>A0A6J4TZ95</accession>
<name>A0A6J4TZ95_9BACT</name>
<gene>
    <name evidence="2" type="ORF">AVDCRST_MAG49-204</name>
</gene>
<dbReference type="EMBL" id="CADCWG010000017">
    <property type="protein sequence ID" value="CAA9535783.1"/>
    <property type="molecule type" value="Genomic_DNA"/>
</dbReference>
<organism evidence="2">
    <name type="scientific">uncultured Thermomicrobiales bacterium</name>
    <dbReference type="NCBI Taxonomy" id="1645740"/>
    <lineage>
        <taxon>Bacteria</taxon>
        <taxon>Pseudomonadati</taxon>
        <taxon>Thermomicrobiota</taxon>
        <taxon>Thermomicrobia</taxon>
        <taxon>Thermomicrobiales</taxon>
        <taxon>environmental samples</taxon>
    </lineage>
</organism>
<protein>
    <submittedName>
        <fullName evidence="2">Uncharacterized protein</fullName>
    </submittedName>
</protein>